<evidence type="ECO:0008006" key="4">
    <source>
        <dbReference type="Google" id="ProtNLM"/>
    </source>
</evidence>
<feature type="region of interest" description="Disordered" evidence="1">
    <location>
        <begin position="1"/>
        <end position="20"/>
    </location>
</feature>
<evidence type="ECO:0000313" key="3">
    <source>
        <dbReference type="Proteomes" id="UP001490365"/>
    </source>
</evidence>
<organism evidence="2 3">
    <name type="scientific">Streptomyces sp. 900105755</name>
    <dbReference type="NCBI Taxonomy" id="3154389"/>
    <lineage>
        <taxon>Bacteria</taxon>
        <taxon>Bacillati</taxon>
        <taxon>Actinomycetota</taxon>
        <taxon>Actinomycetes</taxon>
        <taxon>Kitasatosporales</taxon>
        <taxon>Streptomycetaceae</taxon>
        <taxon>Streptomyces</taxon>
    </lineage>
</organism>
<feature type="compositionally biased region" description="Polar residues" evidence="1">
    <location>
        <begin position="1"/>
        <end position="13"/>
    </location>
</feature>
<comment type="caution">
    <text evidence="2">The sequence shown here is derived from an EMBL/GenBank/DDBJ whole genome shotgun (WGS) entry which is preliminary data.</text>
</comment>
<dbReference type="Proteomes" id="UP001490365">
    <property type="component" value="Unassembled WGS sequence"/>
</dbReference>
<feature type="region of interest" description="Disordered" evidence="1">
    <location>
        <begin position="32"/>
        <end position="64"/>
    </location>
</feature>
<evidence type="ECO:0000256" key="1">
    <source>
        <dbReference type="SAM" id="MobiDB-lite"/>
    </source>
</evidence>
<keyword evidence="3" id="KW-1185">Reference proteome</keyword>
<name>A0ABV1TDD3_9ACTN</name>
<proteinExistence type="predicted"/>
<evidence type="ECO:0000313" key="2">
    <source>
        <dbReference type="EMBL" id="MER6268037.1"/>
    </source>
</evidence>
<accession>A0ABV1TDD3</accession>
<dbReference type="RefSeq" id="WP_351956676.1">
    <property type="nucleotide sequence ID" value="NZ_JBEOZM010000004.1"/>
</dbReference>
<gene>
    <name evidence="2" type="ORF">ABT211_12145</name>
</gene>
<protein>
    <recommendedName>
        <fullName evidence="4">Extensin</fullName>
    </recommendedName>
</protein>
<reference evidence="2 3" key="1">
    <citation type="submission" date="2024-06" db="EMBL/GenBank/DDBJ databases">
        <title>The Natural Products Discovery Center: Release of the First 8490 Sequenced Strains for Exploring Actinobacteria Biosynthetic Diversity.</title>
        <authorList>
            <person name="Kalkreuter E."/>
            <person name="Kautsar S.A."/>
            <person name="Yang D."/>
            <person name="Bader C.D."/>
            <person name="Teijaro C.N."/>
            <person name="Fluegel L."/>
            <person name="Davis C.M."/>
            <person name="Simpson J.R."/>
            <person name="Lauterbach L."/>
            <person name="Steele A.D."/>
            <person name="Gui C."/>
            <person name="Meng S."/>
            <person name="Li G."/>
            <person name="Viehrig K."/>
            <person name="Ye F."/>
            <person name="Su P."/>
            <person name="Kiefer A.F."/>
            <person name="Nichols A."/>
            <person name="Cepeda A.J."/>
            <person name="Yan W."/>
            <person name="Fan B."/>
            <person name="Jiang Y."/>
            <person name="Adhikari A."/>
            <person name="Zheng C.-J."/>
            <person name="Schuster L."/>
            <person name="Cowan T.M."/>
            <person name="Smanski M.J."/>
            <person name="Chevrette M.G."/>
            <person name="De Carvalho L.P.S."/>
            <person name="Shen B."/>
        </authorList>
    </citation>
    <scope>NUCLEOTIDE SEQUENCE [LARGE SCALE GENOMIC DNA]</scope>
    <source>
        <strain evidence="2 3">NPDC001694</strain>
    </source>
</reference>
<sequence>MQRQVQSPFTGTATPAPVPLFVQRAATGHAALPAAPPVKPAATTSSPAQPVPLRPTAPISATAPLPVAPLGRVTVQREALTATPPGGHHSTGSLKKEPATHTTRAVAPRTQTSRQPPPRDDPPPPGYSASASAADDPPPGYTAVEGGGFDPRALTEFQVDALVHRIIDRITRHVRTELRRDRERVGKLRDFRP</sequence>
<feature type="region of interest" description="Disordered" evidence="1">
    <location>
        <begin position="81"/>
        <end position="147"/>
    </location>
</feature>
<dbReference type="EMBL" id="JBEOZM010000004">
    <property type="protein sequence ID" value="MER6268037.1"/>
    <property type="molecule type" value="Genomic_DNA"/>
</dbReference>